<reference evidence="1 2" key="1">
    <citation type="submission" date="2020-08" db="EMBL/GenBank/DDBJ databases">
        <title>Oceanospirillum sp. nov. isolated from marine sediment.</title>
        <authorList>
            <person name="Ji X."/>
        </authorList>
    </citation>
    <scope>NUCLEOTIDE SEQUENCE [LARGE SCALE GENOMIC DNA]</scope>
    <source>
        <strain evidence="1 2">D5</strain>
    </source>
</reference>
<dbReference type="AlphaFoldDB" id="A0A839IV92"/>
<dbReference type="SUPFAM" id="SSF101898">
    <property type="entry name" value="NHL repeat"/>
    <property type="match status" value="1"/>
</dbReference>
<dbReference type="Gene3D" id="2.120.10.30">
    <property type="entry name" value="TolB, C-terminal domain"/>
    <property type="match status" value="1"/>
</dbReference>
<proteinExistence type="predicted"/>
<keyword evidence="2" id="KW-1185">Reference proteome</keyword>
<dbReference type="RefSeq" id="WP_182810157.1">
    <property type="nucleotide sequence ID" value="NZ_JACJFM010000027.1"/>
</dbReference>
<accession>A0A839IV92</accession>
<gene>
    <name evidence="1" type="ORF">H4O21_17425</name>
</gene>
<evidence type="ECO:0000313" key="1">
    <source>
        <dbReference type="EMBL" id="MBB1488389.1"/>
    </source>
</evidence>
<dbReference type="Proteomes" id="UP000565262">
    <property type="component" value="Unassembled WGS sequence"/>
</dbReference>
<dbReference type="InterPro" id="IPR011042">
    <property type="entry name" value="6-blade_b-propeller_TolB-like"/>
</dbReference>
<protein>
    <submittedName>
        <fullName evidence="1">Uncharacterized protein</fullName>
    </submittedName>
</protein>
<comment type="caution">
    <text evidence="1">The sequence shown here is derived from an EMBL/GenBank/DDBJ whole genome shotgun (WGS) entry which is preliminary data.</text>
</comment>
<name>A0A839IV92_9GAMM</name>
<dbReference type="EMBL" id="JACJFM010000027">
    <property type="protein sequence ID" value="MBB1488389.1"/>
    <property type="molecule type" value="Genomic_DNA"/>
</dbReference>
<organism evidence="1 2">
    <name type="scientific">Oceanospirillum sediminis</name>
    <dbReference type="NCBI Taxonomy" id="2760088"/>
    <lineage>
        <taxon>Bacteria</taxon>
        <taxon>Pseudomonadati</taxon>
        <taxon>Pseudomonadota</taxon>
        <taxon>Gammaproteobacteria</taxon>
        <taxon>Oceanospirillales</taxon>
        <taxon>Oceanospirillaceae</taxon>
        <taxon>Oceanospirillum</taxon>
    </lineage>
</organism>
<sequence length="237" mass="25503">MDRRQFLFSGTTAAVMASVPAMTLSQLSIASGEVGMTRLTESELSNMGLLTRNMDIVSADGGVVTVPMKAQVARRYQGQVYVWFETDQAIRVYDQSGNSLLTVSLGQSVAVQDFAVDSYGNLFVLMAGSHEVLWLDSQGAVLGSIGRFGTELPEQLNGPVSLTIDALDNLHVLNAGSRTVKVFSGSGVYLHDYGQSRWLSERRLSSVDGTSQVQVTGGDKNNSQWLFSLDGHLISGS</sequence>
<evidence type="ECO:0000313" key="2">
    <source>
        <dbReference type="Proteomes" id="UP000565262"/>
    </source>
</evidence>